<dbReference type="RefSeq" id="WP_148918729.1">
    <property type="nucleotide sequence ID" value="NZ_VTAV01000004.1"/>
</dbReference>
<dbReference type="Gene3D" id="2.60.120.260">
    <property type="entry name" value="Galactose-binding domain-like"/>
    <property type="match status" value="1"/>
</dbReference>
<dbReference type="PROSITE" id="PS51257">
    <property type="entry name" value="PROKAR_LIPOPROTEIN"/>
    <property type="match status" value="1"/>
</dbReference>
<gene>
    <name evidence="1" type="ORF">FXV77_08125</name>
</gene>
<comment type="caution">
    <text evidence="1">The sequence shown here is derived from an EMBL/GenBank/DDBJ whole genome shotgun (WGS) entry which is preliminary data.</text>
</comment>
<dbReference type="AlphaFoldDB" id="A0A5D4H858"/>
<evidence type="ECO:0000313" key="1">
    <source>
        <dbReference type="EMBL" id="TYR36472.1"/>
    </source>
</evidence>
<name>A0A5D4H858_9SPHI</name>
<accession>A0A5D4H858</accession>
<dbReference type="Pfam" id="PF16389">
    <property type="entry name" value="DUF4998"/>
    <property type="match status" value="1"/>
</dbReference>
<keyword evidence="2" id="KW-1185">Reference proteome</keyword>
<protein>
    <submittedName>
        <fullName evidence="1">DUF4998 domain-containing protein</fullName>
    </submittedName>
</protein>
<reference evidence="1 2" key="1">
    <citation type="submission" date="2019-08" db="EMBL/GenBank/DDBJ databases">
        <title>Phlebobacter frassis gen. nov. sp. nov., a new member of family Sphingobacteriaceae isolated from sand fly rearing media.</title>
        <authorList>
            <person name="Kakumanu M.L."/>
            <person name="Marayati B.F."/>
            <person name="Wada-Katsumata A."/>
            <person name="Wasserberg G."/>
            <person name="Schal C."/>
            <person name="Apperson C.S."/>
            <person name="Ponnusamy L."/>
        </authorList>
    </citation>
    <scope>NUCLEOTIDE SEQUENCE [LARGE SCALE GENOMIC DNA]</scope>
    <source>
        <strain evidence="1 2">SSI9</strain>
    </source>
</reference>
<dbReference type="EMBL" id="VTAV01000004">
    <property type="protein sequence ID" value="TYR36472.1"/>
    <property type="molecule type" value="Genomic_DNA"/>
</dbReference>
<dbReference type="Proteomes" id="UP000322362">
    <property type="component" value="Unassembled WGS sequence"/>
</dbReference>
<proteinExistence type="predicted"/>
<sequence length="401" mass="45054">MVSQTKILRKGLWMMVALVGILVAACSKMDATYKDFIKDGEIRYSQKPDTLGISPGHNRVKAWLVAKRTDVSKFKIYWNDRGNSVEVPVTDAFETDTLSVIIDNIEEGSYTFEFLTFDREGNTSIVVDTVGYVYGDEYISSMSNRLISQASLIEEEVIISWYTQSNENAIRSEIRYKSQDGTAHQIRVDAGDMETIIDEEPLEGSIEYRTVFLPHPNAIDTFYTDYSPISPVHSARIYNAFGFPETFEDTQYNHTNQTTPANVVIGSGEWRFDKFITARGNAADRKNGNGAIRSSAKAQCIFEMLYDLPNGASKISFYHGTCSSDGVSQFRVEASQNQGATWTDISNGGFTNTANLIHREISIDIEGPVRFRFFKLETPDCTTAACRMNLDDITIYDLPNK</sequence>
<evidence type="ECO:0000313" key="2">
    <source>
        <dbReference type="Proteomes" id="UP000322362"/>
    </source>
</evidence>
<organism evidence="1 2">
    <name type="scientific">Sphingobacterium phlebotomi</name>
    <dbReference type="NCBI Taxonomy" id="2605433"/>
    <lineage>
        <taxon>Bacteria</taxon>
        <taxon>Pseudomonadati</taxon>
        <taxon>Bacteroidota</taxon>
        <taxon>Sphingobacteriia</taxon>
        <taxon>Sphingobacteriales</taxon>
        <taxon>Sphingobacteriaceae</taxon>
        <taxon>Sphingobacterium</taxon>
    </lineage>
</organism>